<proteinExistence type="inferred from homology"/>
<dbReference type="InterPro" id="IPR007454">
    <property type="entry name" value="UPF0250_YbeD-like"/>
</dbReference>
<dbReference type="OrthoDB" id="9793424at2"/>
<dbReference type="RefSeq" id="WP_034833033.1">
    <property type="nucleotide sequence ID" value="NZ_JOKH01000001.1"/>
</dbReference>
<evidence type="ECO:0000256" key="2">
    <source>
        <dbReference type="HAMAP-Rule" id="MF_00659"/>
    </source>
</evidence>
<dbReference type="GO" id="GO:0005829">
    <property type="term" value="C:cytosol"/>
    <property type="evidence" value="ECO:0007669"/>
    <property type="project" value="TreeGrafter"/>
</dbReference>
<comment type="caution">
    <text evidence="3">The sequence shown here is derived from an EMBL/GenBank/DDBJ whole genome shotgun (WGS) entry which is preliminary data.</text>
</comment>
<dbReference type="Proteomes" id="UP000028073">
    <property type="component" value="Unassembled WGS sequence"/>
</dbReference>
<dbReference type="Pfam" id="PF04359">
    <property type="entry name" value="DUF493"/>
    <property type="match status" value="1"/>
</dbReference>
<dbReference type="PANTHER" id="PTHR38036:SF1">
    <property type="entry name" value="UPF0250 PROTEIN YBED"/>
    <property type="match status" value="1"/>
</dbReference>
<sequence length="88" mass="9818">MTDQEAPKIEFPCDYEIRIVGNAAPDFQEVVCAIVKQHAPEYDGNFRLKESRTGKYTSVMVTIIATGEPQLKAIFEALKATGRVQMVL</sequence>
<protein>
    <recommendedName>
        <fullName evidence="2">UPF0250 protein GZ78_04680</fullName>
    </recommendedName>
</protein>
<dbReference type="Gene3D" id="3.30.70.260">
    <property type="match status" value="1"/>
</dbReference>
<dbReference type="eggNOG" id="COG2921">
    <property type="taxonomic scope" value="Bacteria"/>
</dbReference>
<name>A0A081NLF9_9GAMM</name>
<dbReference type="HAMAP" id="MF_00659">
    <property type="entry name" value="UPF0250"/>
    <property type="match status" value="1"/>
</dbReference>
<accession>A0A081NLF9</accession>
<comment type="similarity">
    <text evidence="1 2">Belongs to the UPF0250 family.</text>
</comment>
<reference evidence="3 4" key="1">
    <citation type="submission" date="2014-06" db="EMBL/GenBank/DDBJ databases">
        <title>Whole Genome Sequences of Three Symbiotic Endozoicomonas Bacteria.</title>
        <authorList>
            <person name="Neave M.J."/>
            <person name="Apprill A."/>
            <person name="Voolstra C.R."/>
        </authorList>
    </citation>
    <scope>NUCLEOTIDE SEQUENCE [LARGE SCALE GENOMIC DNA]</scope>
    <source>
        <strain evidence="3 4">DSM 25634</strain>
    </source>
</reference>
<evidence type="ECO:0000313" key="3">
    <source>
        <dbReference type="EMBL" id="KEQ19282.1"/>
    </source>
</evidence>
<dbReference type="InterPro" id="IPR027471">
    <property type="entry name" value="YbeD-like_sf"/>
</dbReference>
<evidence type="ECO:0000313" key="4">
    <source>
        <dbReference type="Proteomes" id="UP000028073"/>
    </source>
</evidence>
<dbReference type="SUPFAM" id="SSF117991">
    <property type="entry name" value="YbeD/HP0495-like"/>
    <property type="match status" value="1"/>
</dbReference>
<organism evidence="3 4">
    <name type="scientific">Endozoicomonas numazuensis</name>
    <dbReference type="NCBI Taxonomy" id="1137799"/>
    <lineage>
        <taxon>Bacteria</taxon>
        <taxon>Pseudomonadati</taxon>
        <taxon>Pseudomonadota</taxon>
        <taxon>Gammaproteobacteria</taxon>
        <taxon>Oceanospirillales</taxon>
        <taxon>Endozoicomonadaceae</taxon>
        <taxon>Endozoicomonas</taxon>
    </lineage>
</organism>
<dbReference type="PANTHER" id="PTHR38036">
    <property type="entry name" value="UPF0250 PROTEIN YBED"/>
    <property type="match status" value="1"/>
</dbReference>
<dbReference type="AlphaFoldDB" id="A0A081NLF9"/>
<keyword evidence="4" id="KW-1185">Reference proteome</keyword>
<evidence type="ECO:0000256" key="1">
    <source>
        <dbReference type="ARBA" id="ARBA00008460"/>
    </source>
</evidence>
<dbReference type="EMBL" id="JOKH01000001">
    <property type="protein sequence ID" value="KEQ19282.1"/>
    <property type="molecule type" value="Genomic_DNA"/>
</dbReference>
<gene>
    <name evidence="3" type="ORF">GZ78_04680</name>
</gene>
<dbReference type="STRING" id="1137799.GZ78_04680"/>